<dbReference type="RefSeq" id="WP_273618998.1">
    <property type="nucleotide sequence ID" value="NZ_CP117417.1"/>
</dbReference>
<evidence type="ECO:0000256" key="1">
    <source>
        <dbReference type="SAM" id="Coils"/>
    </source>
</evidence>
<evidence type="ECO:0000256" key="2">
    <source>
        <dbReference type="SAM" id="Phobius"/>
    </source>
</evidence>
<keyword evidence="2" id="KW-0472">Membrane</keyword>
<name>A0ABY7TZK0_9SPHN</name>
<feature type="transmembrane region" description="Helical" evidence="2">
    <location>
        <begin position="20"/>
        <end position="39"/>
    </location>
</feature>
<keyword evidence="4" id="KW-1185">Reference proteome</keyword>
<proteinExistence type="predicted"/>
<dbReference type="Proteomes" id="UP001218231">
    <property type="component" value="Chromosome"/>
</dbReference>
<organism evidence="3 4">
    <name type="scientific">Novosphingobium humi</name>
    <dbReference type="NCBI Taxonomy" id="2282397"/>
    <lineage>
        <taxon>Bacteria</taxon>
        <taxon>Pseudomonadati</taxon>
        <taxon>Pseudomonadota</taxon>
        <taxon>Alphaproteobacteria</taxon>
        <taxon>Sphingomonadales</taxon>
        <taxon>Sphingomonadaceae</taxon>
        <taxon>Novosphingobium</taxon>
    </lineage>
</organism>
<evidence type="ECO:0000313" key="4">
    <source>
        <dbReference type="Proteomes" id="UP001218231"/>
    </source>
</evidence>
<accession>A0ABY7TZK0</accession>
<keyword evidence="2" id="KW-1133">Transmembrane helix</keyword>
<feature type="coiled-coil region" evidence="1">
    <location>
        <begin position="39"/>
        <end position="74"/>
    </location>
</feature>
<keyword evidence="2" id="KW-0812">Transmembrane</keyword>
<evidence type="ECO:0000313" key="3">
    <source>
        <dbReference type="EMBL" id="WCT78688.1"/>
    </source>
</evidence>
<keyword evidence="1" id="KW-0175">Coiled coil</keyword>
<reference evidence="3 4" key="1">
    <citation type="submission" date="2023-02" db="EMBL/GenBank/DDBJ databases">
        <title>Genome sequence of Novosphingobium humi KACC 19094.</title>
        <authorList>
            <person name="Kim S."/>
            <person name="Heo J."/>
            <person name="Kwon S.-W."/>
        </authorList>
    </citation>
    <scope>NUCLEOTIDE SEQUENCE [LARGE SCALE GENOMIC DNA]</scope>
    <source>
        <strain evidence="3 4">KACC 19094</strain>
    </source>
</reference>
<dbReference type="EMBL" id="CP117417">
    <property type="protein sequence ID" value="WCT78688.1"/>
    <property type="molecule type" value="Genomic_DNA"/>
</dbReference>
<protein>
    <submittedName>
        <fullName evidence="3">Uncharacterized protein</fullName>
    </submittedName>
</protein>
<sequence>MALDPTAIEQVKAAWAGADASIAQAVSGIIAIIVSLRIAHQANRRAEKAEKDAAERIREANREAERRVEAMRIEEYNQPLLKIIFRLDVAIPEAKEHLDNFRKTSEKDKEYYYTGLSTYELSEIMGDYESLKHVAPCQKSFAAIRRLRAFLPCGKTDYPPINSDYYIAQLEEQIAELVAIRNELEASLKKLPA</sequence>
<gene>
    <name evidence="3" type="ORF">PQ457_06910</name>
</gene>